<sequence>MRRVPTRAPPLAPPKERSLRLTLRWWPRARAAGVTADKLAKADREQTLTFVTGHRSLNIRPAVGAQKPEAFLAKCNGEMTNATTCVILTSPSLRCLICKTGFIQKTICIPVFVPNTPFGIQQHPKSNTLSQNIPFYVQNPKVFNTLAT</sequence>
<evidence type="ECO:0000313" key="2">
    <source>
        <dbReference type="Proteomes" id="UP001176941"/>
    </source>
</evidence>
<gene>
    <name evidence="1" type="ORF">MRATA1EN1_LOCUS27489</name>
</gene>
<reference evidence="1" key="1">
    <citation type="submission" date="2023-04" db="EMBL/GenBank/DDBJ databases">
        <authorList>
            <consortium name="ELIXIR-Norway"/>
        </authorList>
    </citation>
    <scope>NUCLEOTIDE SEQUENCE [LARGE SCALE GENOMIC DNA]</scope>
</reference>
<name>A0ABN9A0J2_RANTA</name>
<dbReference type="Proteomes" id="UP001176941">
    <property type="component" value="Chromosome 8"/>
</dbReference>
<dbReference type="EMBL" id="OX459944">
    <property type="protein sequence ID" value="CAI9178527.1"/>
    <property type="molecule type" value="Genomic_DNA"/>
</dbReference>
<protein>
    <submittedName>
        <fullName evidence="1">Uncharacterized protein</fullName>
    </submittedName>
</protein>
<accession>A0ABN9A0J2</accession>
<organism evidence="1 2">
    <name type="scientific">Rangifer tarandus platyrhynchus</name>
    <name type="common">Svalbard reindeer</name>
    <dbReference type="NCBI Taxonomy" id="3082113"/>
    <lineage>
        <taxon>Eukaryota</taxon>
        <taxon>Metazoa</taxon>
        <taxon>Chordata</taxon>
        <taxon>Craniata</taxon>
        <taxon>Vertebrata</taxon>
        <taxon>Euteleostomi</taxon>
        <taxon>Mammalia</taxon>
        <taxon>Eutheria</taxon>
        <taxon>Laurasiatheria</taxon>
        <taxon>Artiodactyla</taxon>
        <taxon>Ruminantia</taxon>
        <taxon>Pecora</taxon>
        <taxon>Cervidae</taxon>
        <taxon>Odocoileinae</taxon>
        <taxon>Rangifer</taxon>
    </lineage>
</organism>
<keyword evidence="2" id="KW-1185">Reference proteome</keyword>
<evidence type="ECO:0000313" key="1">
    <source>
        <dbReference type="EMBL" id="CAI9178527.1"/>
    </source>
</evidence>
<proteinExistence type="predicted"/>